<dbReference type="PRINTS" id="PR00724">
    <property type="entry name" value="CRBOXYPTASEC"/>
</dbReference>
<evidence type="ECO:0000256" key="1">
    <source>
        <dbReference type="ARBA" id="ARBA00009431"/>
    </source>
</evidence>
<dbReference type="GO" id="GO:0006508">
    <property type="term" value="P:proteolysis"/>
    <property type="evidence" value="ECO:0007669"/>
    <property type="project" value="UniProtKB-KW"/>
</dbReference>
<evidence type="ECO:0000256" key="7">
    <source>
        <dbReference type="RuleBase" id="RU361156"/>
    </source>
</evidence>
<name>A0A1D8NCF4_YARLL</name>
<evidence type="ECO:0000256" key="5">
    <source>
        <dbReference type="ARBA" id="ARBA00022801"/>
    </source>
</evidence>
<dbReference type="GeneID" id="2909590"/>
<evidence type="ECO:0000256" key="4">
    <source>
        <dbReference type="ARBA" id="ARBA00022729"/>
    </source>
</evidence>
<reference evidence="8 9" key="1">
    <citation type="journal article" date="2016" name="PLoS ONE">
        <title>Sequence Assembly of Yarrowia lipolytica Strain W29/CLIB89 Shows Transposable Element Diversity.</title>
        <authorList>
            <person name="Magnan C."/>
            <person name="Yu J."/>
            <person name="Chang I."/>
            <person name="Jahn E."/>
            <person name="Kanomata Y."/>
            <person name="Wu J."/>
            <person name="Zeller M."/>
            <person name="Oakes M."/>
            <person name="Baldi P."/>
            <person name="Sandmeyer S."/>
        </authorList>
    </citation>
    <scope>NUCLEOTIDE SEQUENCE [LARGE SCALE GENOMIC DNA]</scope>
    <source>
        <strain evidence="9">CLIB89(W29)</strain>
    </source>
</reference>
<dbReference type="EC" id="3.4.16.-" evidence="7"/>
<dbReference type="PROSITE" id="PS00131">
    <property type="entry name" value="CARBOXYPEPT_SER_SER"/>
    <property type="match status" value="1"/>
</dbReference>
<dbReference type="PROSITE" id="PS00560">
    <property type="entry name" value="CARBOXYPEPT_SER_HIS"/>
    <property type="match status" value="1"/>
</dbReference>
<organism evidence="8 9">
    <name type="scientific">Yarrowia lipolytica</name>
    <name type="common">Candida lipolytica</name>
    <dbReference type="NCBI Taxonomy" id="4952"/>
    <lineage>
        <taxon>Eukaryota</taxon>
        <taxon>Fungi</taxon>
        <taxon>Dikarya</taxon>
        <taxon>Ascomycota</taxon>
        <taxon>Saccharomycotina</taxon>
        <taxon>Dipodascomycetes</taxon>
        <taxon>Dipodascales</taxon>
        <taxon>Dipodascales incertae sedis</taxon>
        <taxon>Yarrowia</taxon>
    </lineage>
</organism>
<evidence type="ECO:0000313" key="9">
    <source>
        <dbReference type="Proteomes" id="UP000182444"/>
    </source>
</evidence>
<dbReference type="Gene3D" id="1.10.287.410">
    <property type="match status" value="1"/>
</dbReference>
<accession>A0A1D8NCF4</accession>
<evidence type="ECO:0000256" key="3">
    <source>
        <dbReference type="ARBA" id="ARBA00022670"/>
    </source>
</evidence>
<dbReference type="InterPro" id="IPR033124">
    <property type="entry name" value="Ser_caboxypep_his_AS"/>
</dbReference>
<dbReference type="GO" id="GO:0000324">
    <property type="term" value="C:fungal-type vacuole"/>
    <property type="evidence" value="ECO:0007669"/>
    <property type="project" value="TreeGrafter"/>
</dbReference>
<dbReference type="EMBL" id="CP017555">
    <property type="protein sequence ID" value="AOW03318.1"/>
    <property type="molecule type" value="Genomic_DNA"/>
</dbReference>
<proteinExistence type="inferred from homology"/>
<dbReference type="InterPro" id="IPR018202">
    <property type="entry name" value="Ser_caboxypep_ser_AS"/>
</dbReference>
<dbReference type="RefSeq" id="XP_502190.3">
    <property type="nucleotide sequence ID" value="XM_502190.3"/>
</dbReference>
<dbReference type="VEuPathDB" id="FungiDB:YALI0_C23661g"/>
<keyword evidence="6" id="KW-0325">Glycoprotein</keyword>
<evidence type="ECO:0000313" key="8">
    <source>
        <dbReference type="EMBL" id="AOW03318.1"/>
    </source>
</evidence>
<feature type="signal peptide" evidence="7">
    <location>
        <begin position="1"/>
        <end position="17"/>
    </location>
</feature>
<dbReference type="SUPFAM" id="SSF53474">
    <property type="entry name" value="alpha/beta-Hydrolases"/>
    <property type="match status" value="1"/>
</dbReference>
<dbReference type="GO" id="GO:0004185">
    <property type="term" value="F:serine-type carboxypeptidase activity"/>
    <property type="evidence" value="ECO:0007669"/>
    <property type="project" value="UniProtKB-UniRule"/>
</dbReference>
<dbReference type="OMA" id="HADRNIN"/>
<keyword evidence="3 7" id="KW-0645">Protease</keyword>
<dbReference type="PANTHER" id="PTHR11802:SF113">
    <property type="entry name" value="SERINE CARBOXYPEPTIDASE CTSA-4.1"/>
    <property type="match status" value="1"/>
</dbReference>
<evidence type="ECO:0000256" key="6">
    <source>
        <dbReference type="ARBA" id="ARBA00023180"/>
    </source>
</evidence>
<feature type="chain" id="PRO_5018800106" description="Carboxypeptidase" evidence="7">
    <location>
        <begin position="18"/>
        <end position="458"/>
    </location>
</feature>
<dbReference type="Proteomes" id="UP000182444">
    <property type="component" value="Chromosome 1C"/>
</dbReference>
<keyword evidence="4 7" id="KW-0732">Signal</keyword>
<dbReference type="PANTHER" id="PTHR11802">
    <property type="entry name" value="SERINE PROTEASE FAMILY S10 SERINE CARBOXYPEPTIDASE"/>
    <property type="match status" value="1"/>
</dbReference>
<dbReference type="Pfam" id="PF00450">
    <property type="entry name" value="Peptidase_S10"/>
    <property type="match status" value="1"/>
</dbReference>
<dbReference type="AlphaFoldDB" id="A0A1D8NCF4"/>
<sequence>MRLSIITTALVAASAYAYDVVQNVANPGYSLRVSTEDPSSLGVDTVKQFSGYLDVGKDKKHFFYWFFESRNDPAKDPIVLWLSGGPGCSSMSGLFFENGPSSIGADIKPIKNDFSWNSNASVIFLDQPVGSGFSYSDEPVDTTAAAAIDVYAFLNLFFTSFPQYNKGQSFHITSESYGGHYAHVFAEEILKHSKPERVFDLASIAVGNGIWDSLHQAAGYEPMGCGKGGVPAIFDDNTCKGMQDVLPQVVSEIQQCYNDPQNSNVCQQAVGDYNDAFLGPISQTGLNVYDITKKCDTSVPSGLCYAGMEYSVQYLNKPEVQKALGVHPGITFSSCSGQVNGAFYDQSDEVLPYIKAFPALLEKIPVLIYAGDRDYICNWVGNQYWTGNLTWSGQDEFNKQQLSSWKVEGEASGEIKNHGHFTFLRVFGAGHMVPHDKPKQALAILNRWIGGDVTLADK</sequence>
<keyword evidence="2 7" id="KW-0121">Carboxypeptidase</keyword>
<evidence type="ECO:0000256" key="2">
    <source>
        <dbReference type="ARBA" id="ARBA00022645"/>
    </source>
</evidence>
<protein>
    <recommendedName>
        <fullName evidence="7">Carboxypeptidase</fullName>
        <ecNumber evidence="7">3.4.16.-</ecNumber>
    </recommendedName>
</protein>
<keyword evidence="5 7" id="KW-0378">Hydrolase</keyword>
<gene>
    <name evidence="8" type="ORF">YALI1_C32667g</name>
</gene>
<dbReference type="InterPro" id="IPR001563">
    <property type="entry name" value="Peptidase_S10"/>
</dbReference>
<dbReference type="eggNOG" id="KOG1282">
    <property type="taxonomic scope" value="Eukaryota"/>
</dbReference>
<dbReference type="Gene3D" id="3.40.50.1820">
    <property type="entry name" value="alpha/beta hydrolase"/>
    <property type="match status" value="1"/>
</dbReference>
<dbReference type="InterPro" id="IPR029058">
    <property type="entry name" value="AB_hydrolase_fold"/>
</dbReference>
<dbReference type="KEGG" id="yli:2909590"/>
<dbReference type="VEuPathDB" id="FungiDB:YALI1_C32667g"/>
<comment type="similarity">
    <text evidence="1 7">Belongs to the peptidase S10 family.</text>
</comment>